<proteinExistence type="predicted"/>
<dbReference type="InterPro" id="IPR038258">
    <property type="entry name" value="Gp4_sf"/>
</dbReference>
<dbReference type="EMBL" id="LR797813">
    <property type="protein sequence ID" value="CAB4240710.1"/>
    <property type="molecule type" value="Genomic_DNA"/>
</dbReference>
<name>A0A6J5T7I0_9CAUD</name>
<dbReference type="Gene3D" id="1.10.3230.20">
    <property type="entry name" value="P22 tail accessory factor (Gp4)"/>
    <property type="match status" value="1"/>
</dbReference>
<gene>
    <name evidence="1" type="ORF">UFOVP39_66</name>
</gene>
<dbReference type="Pfam" id="PF24175">
    <property type="entry name" value="SU10_adaptor"/>
    <property type="match status" value="1"/>
</dbReference>
<dbReference type="InterPro" id="IPR056209">
    <property type="entry name" value="SU10_adaptor"/>
</dbReference>
<organism evidence="1">
    <name type="scientific">uncultured Caudovirales phage</name>
    <dbReference type="NCBI Taxonomy" id="2100421"/>
    <lineage>
        <taxon>Viruses</taxon>
        <taxon>Duplodnaviria</taxon>
        <taxon>Heunggongvirae</taxon>
        <taxon>Uroviricota</taxon>
        <taxon>Caudoviricetes</taxon>
        <taxon>Peduoviridae</taxon>
        <taxon>Maltschvirus</taxon>
        <taxon>Maltschvirus maltsch</taxon>
    </lineage>
</organism>
<reference evidence="1" key="1">
    <citation type="submission" date="2020-05" db="EMBL/GenBank/DDBJ databases">
        <authorList>
            <person name="Chiriac C."/>
            <person name="Salcher M."/>
            <person name="Ghai R."/>
            <person name="Kavagutti S V."/>
        </authorList>
    </citation>
    <scope>NUCLEOTIDE SEQUENCE</scope>
</reference>
<sequence>MSTSGTTTWKLQRDSIISAALRKLAALSGGATPETYQITNATEALNAMLKSFQTDGMPLWAMKSYAFTTIVGQTQYVIGVGQTYDTPQPLKVTQAWRNVSTTSSNVPMNIYTDYNYNILPLTVSSGTPINLYYQPLNGYGNINLWPKPADATTIITIRYQRPFEDMVNATDDLDFPSYWTEAVIYGLSVRLAPEYGVPLQDRQLLQKEAEYFHQQALSFGTEEGGLFFQPDTSGMR</sequence>
<protein>
    <submittedName>
        <fullName evidence="1">Uncharacterized protein</fullName>
    </submittedName>
</protein>
<evidence type="ECO:0000313" key="1">
    <source>
        <dbReference type="EMBL" id="CAB4240710.1"/>
    </source>
</evidence>
<accession>A0A6J5T7I0</accession>